<evidence type="ECO:0000313" key="20">
    <source>
        <dbReference type="Proteomes" id="UP000183868"/>
    </source>
</evidence>
<evidence type="ECO:0000256" key="3">
    <source>
        <dbReference type="ARBA" id="ARBA00011894"/>
    </source>
</evidence>
<evidence type="ECO:0000256" key="7">
    <source>
        <dbReference type="ARBA" id="ARBA00022741"/>
    </source>
</evidence>
<evidence type="ECO:0000313" key="17">
    <source>
        <dbReference type="EMBL" id="APF20638.1"/>
    </source>
</evidence>
<dbReference type="EMBL" id="CP018099">
    <property type="protein sequence ID" value="APF20638.1"/>
    <property type="molecule type" value="Genomic_DNA"/>
</dbReference>
<feature type="binding site" evidence="15">
    <location>
        <position position="103"/>
    </location>
    <ligand>
        <name>5-phospho-alpha-D-ribose 1-diphosphate</name>
        <dbReference type="ChEBI" id="CHEBI:58017"/>
    </ligand>
</feature>
<evidence type="ECO:0000256" key="11">
    <source>
        <dbReference type="ARBA" id="ARBA00052919"/>
    </source>
</evidence>
<gene>
    <name evidence="15" type="primary">upp</name>
    <name evidence="17" type="ORF">Cabys_3893</name>
    <name evidence="18" type="ORF">Calab_1235</name>
</gene>
<dbReference type="KEGG" id="caby:Cabys_3893"/>
<keyword evidence="8 15" id="KW-0460">Magnesium</keyword>
<evidence type="ECO:0000256" key="6">
    <source>
        <dbReference type="ARBA" id="ARBA00022679"/>
    </source>
</evidence>
<protein>
    <recommendedName>
        <fullName evidence="13 15">Uracil phosphoribosyltransferase</fullName>
        <ecNumber evidence="3 15">2.4.2.9</ecNumber>
    </recommendedName>
    <alternativeName>
        <fullName evidence="10 15">UMP pyrophosphorylase</fullName>
    </alternativeName>
    <alternativeName>
        <fullName evidence="14 15">UPRTase</fullName>
    </alternativeName>
</protein>
<evidence type="ECO:0000313" key="18">
    <source>
        <dbReference type="EMBL" id="EHO40861.1"/>
    </source>
</evidence>
<dbReference type="GO" id="GO:0000287">
    <property type="term" value="F:magnesium ion binding"/>
    <property type="evidence" value="ECO:0007669"/>
    <property type="project" value="UniProtKB-UniRule"/>
</dbReference>
<dbReference type="UniPathway" id="UPA00574">
    <property type="reaction ID" value="UER00636"/>
</dbReference>
<evidence type="ECO:0000256" key="13">
    <source>
        <dbReference type="ARBA" id="ARBA00072146"/>
    </source>
</evidence>
<dbReference type="InterPro" id="IPR050054">
    <property type="entry name" value="UPRTase/APRTase"/>
</dbReference>
<dbReference type="GO" id="GO:0005525">
    <property type="term" value="F:GTP binding"/>
    <property type="evidence" value="ECO:0007669"/>
    <property type="project" value="UniProtKB-KW"/>
</dbReference>
<dbReference type="FunFam" id="3.40.50.2020:FF:000003">
    <property type="entry name" value="Uracil phosphoribosyltransferase"/>
    <property type="match status" value="1"/>
</dbReference>
<dbReference type="PANTHER" id="PTHR32315">
    <property type="entry name" value="ADENINE PHOSPHORIBOSYLTRANSFERASE"/>
    <property type="match status" value="1"/>
</dbReference>
<dbReference type="GO" id="GO:0005737">
    <property type="term" value="C:cytoplasm"/>
    <property type="evidence" value="ECO:0007669"/>
    <property type="project" value="UniProtKB-ARBA"/>
</dbReference>
<dbReference type="FunCoup" id="H1XXY6">
    <property type="interactions" value="525"/>
</dbReference>
<keyword evidence="19" id="KW-1185">Reference proteome</keyword>
<feature type="binding site" evidence="15">
    <location>
        <begin position="130"/>
        <end position="138"/>
    </location>
    <ligand>
        <name>5-phospho-alpha-D-ribose 1-diphosphate</name>
        <dbReference type="ChEBI" id="CHEBI:58017"/>
    </ligand>
</feature>
<dbReference type="GO" id="GO:0006223">
    <property type="term" value="P:uracil salvage"/>
    <property type="evidence" value="ECO:0007669"/>
    <property type="project" value="InterPro"/>
</dbReference>
<keyword evidence="9 15" id="KW-0342">GTP-binding</keyword>
<dbReference type="CDD" id="cd06223">
    <property type="entry name" value="PRTases_typeI"/>
    <property type="match status" value="1"/>
</dbReference>
<dbReference type="eggNOG" id="COG0035">
    <property type="taxonomic scope" value="Bacteria"/>
</dbReference>
<dbReference type="AlphaFoldDB" id="H1XXY6"/>
<dbReference type="GO" id="GO:0004845">
    <property type="term" value="F:uracil phosphoribosyltransferase activity"/>
    <property type="evidence" value="ECO:0007669"/>
    <property type="project" value="UniProtKB-UniRule"/>
</dbReference>
<comment type="activity regulation">
    <text evidence="15">Allosterically activated by GTP.</text>
</comment>
<evidence type="ECO:0000256" key="5">
    <source>
        <dbReference type="ARBA" id="ARBA00022676"/>
    </source>
</evidence>
<keyword evidence="6 15" id="KW-0808">Transferase</keyword>
<comment type="catalytic activity">
    <reaction evidence="11 15">
        <text>UMP + diphosphate = 5-phospho-alpha-D-ribose 1-diphosphate + uracil</text>
        <dbReference type="Rhea" id="RHEA:13017"/>
        <dbReference type="ChEBI" id="CHEBI:17568"/>
        <dbReference type="ChEBI" id="CHEBI:33019"/>
        <dbReference type="ChEBI" id="CHEBI:57865"/>
        <dbReference type="ChEBI" id="CHEBI:58017"/>
        <dbReference type="EC" id="2.4.2.9"/>
    </reaction>
</comment>
<dbReference type="PANTHER" id="PTHR32315:SF4">
    <property type="entry name" value="URACIL PHOSPHORIBOSYLTRANSFERASE, CHLOROPLASTIC"/>
    <property type="match status" value="1"/>
</dbReference>
<evidence type="ECO:0000256" key="8">
    <source>
        <dbReference type="ARBA" id="ARBA00022842"/>
    </source>
</evidence>
<dbReference type="InterPro" id="IPR034332">
    <property type="entry name" value="Upp_B"/>
</dbReference>
<keyword evidence="4 15" id="KW-0021">Allosteric enzyme</keyword>
<dbReference type="NCBIfam" id="TIGR01091">
    <property type="entry name" value="upp"/>
    <property type="match status" value="1"/>
</dbReference>
<dbReference type="SUPFAM" id="SSF53271">
    <property type="entry name" value="PRTase-like"/>
    <property type="match status" value="1"/>
</dbReference>
<dbReference type="EMBL" id="CM001402">
    <property type="protein sequence ID" value="EHO40861.1"/>
    <property type="molecule type" value="Genomic_DNA"/>
</dbReference>
<comment type="function">
    <text evidence="12 15">Catalyzes the conversion of uracil and 5-phospho-alpha-D-ribose 1-diphosphate (PRPP) to UMP and diphosphate.</text>
</comment>
<dbReference type="OrthoDB" id="9781675at2"/>
<feature type="binding site" evidence="15">
    <location>
        <position position="199"/>
    </location>
    <ligand>
        <name>5-phospho-alpha-D-ribose 1-diphosphate</name>
        <dbReference type="ChEBI" id="CHEBI:58017"/>
    </ligand>
</feature>
<reference evidence="17 20" key="2">
    <citation type="submission" date="2016-11" db="EMBL/GenBank/DDBJ databases">
        <title>Genomic analysis of Caldithrix abyssi and proposal of a novel bacterial phylum Caldithrichaeota.</title>
        <authorList>
            <person name="Kublanov I."/>
            <person name="Sigalova O."/>
            <person name="Gavrilov S."/>
            <person name="Lebedinsky A."/>
            <person name="Ivanova N."/>
            <person name="Daum C."/>
            <person name="Reddy T."/>
            <person name="Klenk H.P."/>
            <person name="Goker M."/>
            <person name="Reva O."/>
            <person name="Miroshnichenko M."/>
            <person name="Kyprides N."/>
            <person name="Woyke T."/>
            <person name="Gelfand M."/>
        </authorList>
    </citation>
    <scope>NUCLEOTIDE SEQUENCE [LARGE SCALE GENOMIC DNA]</scope>
    <source>
        <strain evidence="17 20">LF13</strain>
    </source>
</reference>
<dbReference type="InterPro" id="IPR000836">
    <property type="entry name" value="PRTase_dom"/>
</dbReference>
<comment type="pathway">
    <text evidence="1 15">Pyrimidine metabolism; UMP biosynthesis via salvage pathway; UMP from uracil: step 1/1.</text>
</comment>
<proteinExistence type="inferred from homology"/>
<comment type="cofactor">
    <cofactor evidence="15">
        <name>Mg(2+)</name>
        <dbReference type="ChEBI" id="CHEBI:18420"/>
    </cofactor>
    <text evidence="15">Binds 1 Mg(2+) ion per subunit. The magnesium is bound as Mg-PRPP.</text>
</comment>
<evidence type="ECO:0000256" key="1">
    <source>
        <dbReference type="ARBA" id="ARBA00005180"/>
    </source>
</evidence>
<keyword evidence="5 15" id="KW-0328">Glycosyltransferase</keyword>
<dbReference type="RefSeq" id="WP_006927921.1">
    <property type="nucleotide sequence ID" value="NZ_CM001402.1"/>
</dbReference>
<dbReference type="Gene3D" id="3.40.50.2020">
    <property type="match status" value="1"/>
</dbReference>
<feature type="binding site" evidence="15">
    <location>
        <position position="193"/>
    </location>
    <ligand>
        <name>uracil</name>
        <dbReference type="ChEBI" id="CHEBI:17568"/>
    </ligand>
</feature>
<comment type="similarity">
    <text evidence="2 15">Belongs to the UPRTase family.</text>
</comment>
<dbReference type="STRING" id="880073.Cabys_3893"/>
<dbReference type="HAMAP" id="MF_01218_B">
    <property type="entry name" value="Upp_B"/>
    <property type="match status" value="1"/>
</dbReference>
<evidence type="ECO:0000256" key="14">
    <source>
        <dbReference type="ARBA" id="ARBA00079807"/>
    </source>
</evidence>
<accession>H1XXY6</accession>
<dbReference type="HOGENOM" id="CLU_067096_2_2_0"/>
<dbReference type="InParanoid" id="H1XXY6"/>
<dbReference type="Proteomes" id="UP000183868">
    <property type="component" value="Chromosome"/>
</dbReference>
<sequence length="208" mass="23210">MNNLFIIEHPLLQAKLTVLRDKRTKRQEFRQTLSEIAMLMTYDITRNIPVSHVKVETPLEETTGTVLNKDVTLVPILRAGLGMIDGILELLPDARVGHVGVYRDKKTLLPVEYYLKLPENVKETFVILVDPMLATGGSALAAIEILRQKGIKELNFLCLVAAPEGVRAVHEKFPDVKIFTAALDRQLNEHGYILPGLGDAGDRLYGTE</sequence>
<dbReference type="PaxDb" id="880073-Calab_1235"/>
<reference evidence="18 19" key="1">
    <citation type="submission" date="2011-09" db="EMBL/GenBank/DDBJ databases">
        <title>The permanent draft genome of Caldithrix abyssi DSM 13497.</title>
        <authorList>
            <consortium name="US DOE Joint Genome Institute (JGI-PGF)"/>
            <person name="Lucas S."/>
            <person name="Han J."/>
            <person name="Lapidus A."/>
            <person name="Bruce D."/>
            <person name="Goodwin L."/>
            <person name="Pitluck S."/>
            <person name="Peters L."/>
            <person name="Kyrpides N."/>
            <person name="Mavromatis K."/>
            <person name="Ivanova N."/>
            <person name="Mikhailova N."/>
            <person name="Chertkov O."/>
            <person name="Detter J.C."/>
            <person name="Tapia R."/>
            <person name="Han C."/>
            <person name="Land M."/>
            <person name="Hauser L."/>
            <person name="Markowitz V."/>
            <person name="Cheng J.-F."/>
            <person name="Hugenholtz P."/>
            <person name="Woyke T."/>
            <person name="Wu D."/>
            <person name="Spring S."/>
            <person name="Brambilla E."/>
            <person name="Klenk H.-P."/>
            <person name="Eisen J.A."/>
        </authorList>
    </citation>
    <scope>NUCLEOTIDE SEQUENCE [LARGE SCALE GENOMIC DNA]</scope>
    <source>
        <strain evidence="18 19">DSM 13497</strain>
    </source>
</reference>
<evidence type="ECO:0000256" key="4">
    <source>
        <dbReference type="ARBA" id="ARBA00022533"/>
    </source>
</evidence>
<dbReference type="EC" id="2.4.2.9" evidence="3 15"/>
<evidence type="ECO:0000256" key="12">
    <source>
        <dbReference type="ARBA" id="ARBA00056901"/>
    </source>
</evidence>
<dbReference type="GO" id="GO:0044206">
    <property type="term" value="P:UMP salvage"/>
    <property type="evidence" value="ECO:0007669"/>
    <property type="project" value="UniProtKB-UniRule"/>
</dbReference>
<dbReference type="InterPro" id="IPR029057">
    <property type="entry name" value="PRTase-like"/>
</dbReference>
<feature type="domain" description="Phosphoribosyltransferase" evidence="16">
    <location>
        <begin position="7"/>
        <end position="207"/>
    </location>
</feature>
<dbReference type="Proteomes" id="UP000004671">
    <property type="component" value="Chromosome"/>
</dbReference>
<feature type="binding site" evidence="15">
    <location>
        <position position="78"/>
    </location>
    <ligand>
        <name>5-phospho-alpha-D-ribose 1-diphosphate</name>
        <dbReference type="ChEBI" id="CHEBI:58017"/>
    </ligand>
</feature>
<evidence type="ECO:0000256" key="15">
    <source>
        <dbReference type="HAMAP-Rule" id="MF_01218"/>
    </source>
</evidence>
<dbReference type="Pfam" id="PF14681">
    <property type="entry name" value="UPRTase"/>
    <property type="match status" value="1"/>
</dbReference>
<dbReference type="InterPro" id="IPR005765">
    <property type="entry name" value="UPRT"/>
</dbReference>
<evidence type="ECO:0000256" key="9">
    <source>
        <dbReference type="ARBA" id="ARBA00023134"/>
    </source>
</evidence>
<evidence type="ECO:0000259" key="16">
    <source>
        <dbReference type="Pfam" id="PF14681"/>
    </source>
</evidence>
<evidence type="ECO:0000256" key="2">
    <source>
        <dbReference type="ARBA" id="ARBA00009516"/>
    </source>
</evidence>
<keyword evidence="7 15" id="KW-0547">Nucleotide-binding</keyword>
<evidence type="ECO:0000256" key="10">
    <source>
        <dbReference type="ARBA" id="ARBA00031082"/>
    </source>
</evidence>
<dbReference type="NCBIfam" id="NF001097">
    <property type="entry name" value="PRK00129.1"/>
    <property type="match status" value="1"/>
</dbReference>
<organism evidence="18 19">
    <name type="scientific">Caldithrix abyssi DSM 13497</name>
    <dbReference type="NCBI Taxonomy" id="880073"/>
    <lineage>
        <taxon>Bacteria</taxon>
        <taxon>Pseudomonadati</taxon>
        <taxon>Calditrichota</taxon>
        <taxon>Calditrichia</taxon>
        <taxon>Calditrichales</taxon>
        <taxon>Calditrichaceae</taxon>
        <taxon>Caldithrix</taxon>
    </lineage>
</organism>
<feature type="binding site" evidence="15">
    <location>
        <begin position="198"/>
        <end position="200"/>
    </location>
    <ligand>
        <name>uracil</name>
        <dbReference type="ChEBI" id="CHEBI:17568"/>
    </ligand>
</feature>
<name>H1XXY6_CALAY</name>
<evidence type="ECO:0000313" key="19">
    <source>
        <dbReference type="Proteomes" id="UP000004671"/>
    </source>
</evidence>